<name>A0A2T4UE15_9ACTN</name>
<dbReference type="EMBL" id="PYYB01000003">
    <property type="protein sequence ID" value="PTL55754.1"/>
    <property type="molecule type" value="Genomic_DNA"/>
</dbReference>
<dbReference type="AlphaFoldDB" id="A0A2T4UE15"/>
<dbReference type="Proteomes" id="UP000240739">
    <property type="component" value="Unassembled WGS sequence"/>
</dbReference>
<evidence type="ECO:0000313" key="2">
    <source>
        <dbReference type="Proteomes" id="UP000240739"/>
    </source>
</evidence>
<organism evidence="1 2">
    <name type="scientific">Paraconexibacter algicola</name>
    <dbReference type="NCBI Taxonomy" id="2133960"/>
    <lineage>
        <taxon>Bacteria</taxon>
        <taxon>Bacillati</taxon>
        <taxon>Actinomycetota</taxon>
        <taxon>Thermoleophilia</taxon>
        <taxon>Solirubrobacterales</taxon>
        <taxon>Paraconexibacteraceae</taxon>
        <taxon>Paraconexibacter</taxon>
    </lineage>
</organism>
<evidence type="ECO:0000313" key="1">
    <source>
        <dbReference type="EMBL" id="PTL55754.1"/>
    </source>
</evidence>
<reference evidence="1 2" key="1">
    <citation type="submission" date="2018-03" db="EMBL/GenBank/DDBJ databases">
        <title>Aquarubrobacter algicola gen. nov., sp. nov., a novel actinobacterium isolated from shallow eutrophic lake during the end of cyanobacterial harmful algal blooms.</title>
        <authorList>
            <person name="Chun S.J."/>
        </authorList>
    </citation>
    <scope>NUCLEOTIDE SEQUENCE [LARGE SCALE GENOMIC DNA]</scope>
    <source>
        <strain evidence="1 2">Seoho-28</strain>
    </source>
</reference>
<proteinExistence type="predicted"/>
<protein>
    <submittedName>
        <fullName evidence="1">Uncharacterized protein</fullName>
    </submittedName>
</protein>
<keyword evidence="2" id="KW-1185">Reference proteome</keyword>
<accession>A0A2T4UE15</accession>
<comment type="caution">
    <text evidence="1">The sequence shown here is derived from an EMBL/GenBank/DDBJ whole genome shotgun (WGS) entry which is preliminary data.</text>
</comment>
<dbReference type="RefSeq" id="WP_107570797.1">
    <property type="nucleotide sequence ID" value="NZ_PYYB01000003.1"/>
</dbReference>
<dbReference type="OrthoDB" id="9843871at2"/>
<sequence length="342" mass="36441">MSNAYMQLKFESTPGFEGSTDTLSTKTIFPPLIGAGFSLNPQHLDRDDEARGTDDASAVVSEMFDPSWTLETRMYPDLVGFLLKGLLGAPVTTAGDGIITDPDAATIPVGAYRHVWTAPFGPAGPSPQTMQGVFGYKDQGVWWRVKGMAIESLEITTPTQGGTRLQINGQATFAQRISDPSLVPAPESIATRPFLRSGLTLPTWLSNTGVTEDYSTTISNSIEPYHSLGSASKYPDLMEKGEGLIVCTGSVPKRRLAVADMDALRDATGFAATAKWLNESSIGVTASKYALWQAMSNCQYVDGNPGDLSNARRIGADLSFKATNAGAASVVYTLVNATSAYS</sequence>
<dbReference type="InterPro" id="IPR044000">
    <property type="entry name" value="Phage_tube_2"/>
</dbReference>
<dbReference type="Pfam" id="PF18906">
    <property type="entry name" value="Phage_tube_2"/>
    <property type="match status" value="1"/>
</dbReference>
<gene>
    <name evidence="1" type="ORF">C7Y72_19180</name>
</gene>